<keyword evidence="12" id="KW-1185">Reference proteome</keyword>
<evidence type="ECO:0000256" key="10">
    <source>
        <dbReference type="RuleBase" id="RU364125"/>
    </source>
</evidence>
<keyword evidence="11" id="KW-0969">Cilium</keyword>
<comment type="caution">
    <text evidence="11">The sequence shown here is derived from an EMBL/GenBank/DDBJ whole genome shotgun (WGS) entry which is preliminary data.</text>
</comment>
<dbReference type="PANTHER" id="PTHR35091">
    <property type="entry name" value="FLAGELLAR PROTEIN FLIL"/>
    <property type="match status" value="1"/>
</dbReference>
<name>A0A8J7K983_9GAMM</name>
<evidence type="ECO:0000256" key="7">
    <source>
        <dbReference type="ARBA" id="ARBA00022779"/>
    </source>
</evidence>
<evidence type="ECO:0000313" key="12">
    <source>
        <dbReference type="Proteomes" id="UP000640333"/>
    </source>
</evidence>
<evidence type="ECO:0000256" key="5">
    <source>
        <dbReference type="ARBA" id="ARBA00022500"/>
    </source>
</evidence>
<keyword evidence="8 10" id="KW-1133">Transmembrane helix</keyword>
<keyword evidence="7 10" id="KW-0283">Flagellar rotation</keyword>
<organism evidence="11 12">
    <name type="scientific">Pontibacterium sinense</name>
    <dbReference type="NCBI Taxonomy" id="2781979"/>
    <lineage>
        <taxon>Bacteria</taxon>
        <taxon>Pseudomonadati</taxon>
        <taxon>Pseudomonadota</taxon>
        <taxon>Gammaproteobacteria</taxon>
        <taxon>Oceanospirillales</taxon>
        <taxon>Oceanospirillaceae</taxon>
        <taxon>Pontibacterium</taxon>
    </lineage>
</organism>
<keyword evidence="10" id="KW-0997">Cell inner membrane</keyword>
<sequence>MAEDQAAAAENGEEEGGKKKSKLKLIIIIVVALLVLGGGGAAAYFLLLAEPNTEESAEKEAEVVEPVRGPAIYVKVRSMEGRPMFVVPLRSKEKTRAGRGHYMQAYVEAKTRNPEVEAALKLHMPVVVSRLNKMFSSQEFEILQTKEGRSELRQQAVDEVREVMMEKIGRPGVETVLFTNFVMQ</sequence>
<dbReference type="AlphaFoldDB" id="A0A8J7K983"/>
<comment type="function">
    <text evidence="1 10">Controls the rotational direction of flagella during chemotaxis.</text>
</comment>
<dbReference type="GO" id="GO:0006935">
    <property type="term" value="P:chemotaxis"/>
    <property type="evidence" value="ECO:0007669"/>
    <property type="project" value="UniProtKB-KW"/>
</dbReference>
<dbReference type="InterPro" id="IPR005503">
    <property type="entry name" value="FliL"/>
</dbReference>
<evidence type="ECO:0000256" key="8">
    <source>
        <dbReference type="ARBA" id="ARBA00022989"/>
    </source>
</evidence>
<dbReference type="GO" id="GO:0009425">
    <property type="term" value="C:bacterial-type flagellum basal body"/>
    <property type="evidence" value="ECO:0007669"/>
    <property type="project" value="InterPro"/>
</dbReference>
<keyword evidence="6 10" id="KW-0812">Transmembrane</keyword>
<evidence type="ECO:0000313" key="11">
    <source>
        <dbReference type="EMBL" id="MBE9396391.1"/>
    </source>
</evidence>
<feature type="transmembrane region" description="Helical" evidence="10">
    <location>
        <begin position="25"/>
        <end position="47"/>
    </location>
</feature>
<evidence type="ECO:0000256" key="1">
    <source>
        <dbReference type="ARBA" id="ARBA00002254"/>
    </source>
</evidence>
<accession>A0A8J7K983</accession>
<gene>
    <name evidence="11" type="ORF">IOQ59_03860</name>
</gene>
<keyword evidence="11" id="KW-0966">Cell projection</keyword>
<dbReference type="PANTHER" id="PTHR35091:SF2">
    <property type="entry name" value="FLAGELLAR PROTEIN FLIL"/>
    <property type="match status" value="1"/>
</dbReference>
<keyword evidence="11" id="KW-0282">Flagellum</keyword>
<reference evidence="11" key="1">
    <citation type="submission" date="2020-10" db="EMBL/GenBank/DDBJ databases">
        <title>Bacterium isolated from coastal waters sediment.</title>
        <authorList>
            <person name="Chen R.-J."/>
            <person name="Lu D.-C."/>
            <person name="Zhu K.-L."/>
            <person name="Du Z.-J."/>
        </authorList>
    </citation>
    <scope>NUCLEOTIDE SEQUENCE</scope>
    <source>
        <strain evidence="11">N1Y112</strain>
    </source>
</reference>
<keyword evidence="4" id="KW-1003">Cell membrane</keyword>
<evidence type="ECO:0000256" key="4">
    <source>
        <dbReference type="ARBA" id="ARBA00022475"/>
    </source>
</evidence>
<dbReference type="GO" id="GO:0071978">
    <property type="term" value="P:bacterial-type flagellum-dependent swarming motility"/>
    <property type="evidence" value="ECO:0007669"/>
    <property type="project" value="TreeGrafter"/>
</dbReference>
<evidence type="ECO:0000256" key="2">
    <source>
        <dbReference type="ARBA" id="ARBA00004162"/>
    </source>
</evidence>
<keyword evidence="9 10" id="KW-0472">Membrane</keyword>
<keyword evidence="5 10" id="KW-0145">Chemotaxis</keyword>
<dbReference type="EMBL" id="JADEYS010000003">
    <property type="protein sequence ID" value="MBE9396391.1"/>
    <property type="molecule type" value="Genomic_DNA"/>
</dbReference>
<evidence type="ECO:0000256" key="6">
    <source>
        <dbReference type="ARBA" id="ARBA00022692"/>
    </source>
</evidence>
<evidence type="ECO:0000256" key="9">
    <source>
        <dbReference type="ARBA" id="ARBA00023136"/>
    </source>
</evidence>
<comment type="similarity">
    <text evidence="3 10">Belongs to the FliL family.</text>
</comment>
<protein>
    <recommendedName>
        <fullName evidence="10">Flagellar protein FliL</fullName>
    </recommendedName>
</protein>
<dbReference type="Proteomes" id="UP000640333">
    <property type="component" value="Unassembled WGS sequence"/>
</dbReference>
<dbReference type="Pfam" id="PF03748">
    <property type="entry name" value="FliL"/>
    <property type="match status" value="1"/>
</dbReference>
<comment type="subcellular location">
    <subcellularLocation>
        <location evidence="10">Cell inner membrane</location>
    </subcellularLocation>
    <subcellularLocation>
        <location evidence="2">Cell membrane</location>
        <topology evidence="2">Single-pass membrane protein</topology>
    </subcellularLocation>
</comment>
<proteinExistence type="inferred from homology"/>
<evidence type="ECO:0000256" key="3">
    <source>
        <dbReference type="ARBA" id="ARBA00008281"/>
    </source>
</evidence>
<dbReference type="GO" id="GO:0005886">
    <property type="term" value="C:plasma membrane"/>
    <property type="evidence" value="ECO:0007669"/>
    <property type="project" value="UniProtKB-SubCell"/>
</dbReference>